<dbReference type="AlphaFoldDB" id="A0A835IVX1"/>
<keyword evidence="2" id="KW-1185">Reference proteome</keyword>
<reference evidence="1 2" key="1">
    <citation type="submission" date="2020-10" db="EMBL/GenBank/DDBJ databases">
        <title>The Coptis chinensis genome and diversification of protoberbering-type alkaloids.</title>
        <authorList>
            <person name="Wang B."/>
            <person name="Shu S."/>
            <person name="Song C."/>
            <person name="Liu Y."/>
        </authorList>
    </citation>
    <scope>NUCLEOTIDE SEQUENCE [LARGE SCALE GENOMIC DNA]</scope>
    <source>
        <strain evidence="1">HL-2020</strain>
        <tissue evidence="1">Leaf</tissue>
    </source>
</reference>
<protein>
    <submittedName>
        <fullName evidence="1">Uncharacterized protein</fullName>
    </submittedName>
</protein>
<proteinExistence type="predicted"/>
<comment type="caution">
    <text evidence="1">The sequence shown here is derived from an EMBL/GenBank/DDBJ whole genome shotgun (WGS) entry which is preliminary data.</text>
</comment>
<organism evidence="1 2">
    <name type="scientific">Coptis chinensis</name>
    <dbReference type="NCBI Taxonomy" id="261450"/>
    <lineage>
        <taxon>Eukaryota</taxon>
        <taxon>Viridiplantae</taxon>
        <taxon>Streptophyta</taxon>
        <taxon>Embryophyta</taxon>
        <taxon>Tracheophyta</taxon>
        <taxon>Spermatophyta</taxon>
        <taxon>Magnoliopsida</taxon>
        <taxon>Ranunculales</taxon>
        <taxon>Ranunculaceae</taxon>
        <taxon>Coptidoideae</taxon>
        <taxon>Coptis</taxon>
    </lineage>
</organism>
<evidence type="ECO:0000313" key="1">
    <source>
        <dbReference type="EMBL" id="KAF9625081.1"/>
    </source>
</evidence>
<sequence>MFARKPLMFFTAAHVRQRLEISAAPRVRHQLPLDQEHPHAHGIIATKASILLKCNNQKVSQGHRLSEFHAKCHLRAFADEIGIPFMETSAKSSTNSYLALRYEALILREKIRG</sequence>
<dbReference type="EMBL" id="JADFTS010000001">
    <property type="protein sequence ID" value="KAF9625081.1"/>
    <property type="molecule type" value="Genomic_DNA"/>
</dbReference>
<dbReference type="Proteomes" id="UP000631114">
    <property type="component" value="Unassembled WGS sequence"/>
</dbReference>
<gene>
    <name evidence="1" type="ORF">IFM89_017911</name>
</gene>
<evidence type="ECO:0000313" key="2">
    <source>
        <dbReference type="Proteomes" id="UP000631114"/>
    </source>
</evidence>
<name>A0A835IVX1_9MAGN</name>
<accession>A0A835IVX1</accession>